<feature type="region of interest" description="Disordered" evidence="1">
    <location>
        <begin position="428"/>
        <end position="467"/>
    </location>
</feature>
<feature type="transmembrane region" description="Helical" evidence="2">
    <location>
        <begin position="724"/>
        <end position="741"/>
    </location>
</feature>
<protein>
    <recommendedName>
        <fullName evidence="5">PEFG-CTERM sorting domain-containing protein</fullName>
    </recommendedName>
</protein>
<dbReference type="AlphaFoldDB" id="A0A812F3F8"/>
<evidence type="ECO:0000256" key="1">
    <source>
        <dbReference type="SAM" id="MobiDB-lite"/>
    </source>
</evidence>
<dbReference type="RefSeq" id="WP_205099948.1">
    <property type="nucleotide sequence ID" value="NZ_CAJNAQ010000005.1"/>
</dbReference>
<evidence type="ECO:0000256" key="2">
    <source>
        <dbReference type="SAM" id="Phobius"/>
    </source>
</evidence>
<proteinExistence type="predicted"/>
<gene>
    <name evidence="3" type="ORF">NUZ5A_50779</name>
</gene>
<comment type="caution">
    <text evidence="3">The sequence shown here is derived from an EMBL/GenBank/DDBJ whole genome shotgun (WGS) entry which is preliminary data.</text>
</comment>
<accession>A0A812F3F8</accession>
<feature type="transmembrane region" description="Helical" evidence="2">
    <location>
        <begin position="14"/>
        <end position="34"/>
    </location>
</feature>
<keyword evidence="2" id="KW-0812">Transmembrane</keyword>
<keyword evidence="2" id="KW-1133">Transmembrane helix</keyword>
<reference evidence="3" key="1">
    <citation type="submission" date="2021-02" db="EMBL/GenBank/DDBJ databases">
        <authorList>
            <person name="Han P."/>
        </authorList>
    </citation>
    <scope>NUCLEOTIDE SEQUENCE</scope>
    <source>
        <strain evidence="3">Candidatus Nitrosotenuis uzonensis 5A</strain>
    </source>
</reference>
<sequence>MEENVEYTVSVTKIFFLFAIISIVITIDITTAGAETVSKNCYGCLNNTNTQILTIFNFQTKDNPFLAGNAAFLIMPNPYSHTTNSTDYLDLNTWFNFVVSDNDQFDSDPMFGIIELKGVNNGTYSIWQIKGSPGFGMAPYPEASNDILGTTGFSYITQTFVNFTATSTSTIESPIINNTVLNKIKAGGAKINGISISSGGDLPSAMLINKSQRLTTNPPTPILFTSSVAGNTPPTNLLNNFGIPTYSPPNGLAIDDSIVFTPPVFVAPISGGGKFIIPPVIDEVNPGLNINIRMDNVEQGIAHHFIKAIELPMNTFGSNVGISIKVDTANPTGVAIPSGNVALFLEFQETGDVDFSDPSVFSENPTIHFNVEKDGTSCPTGVVLYLLESGHWHEVTPAPVRNPSADTTHTCAYSSTVEHFSSYLVGSGSTGHSHGSTDHSIHTEEHTSHSSHSGHGGHAHGIGDEHEGHSGYHIITQQLNIFEIEYDLTKAIVKIVVGTTGRADDLQVLIYSREGGIRSAYLAKDQPFLTGLFQQNMKKYVFEVPLHPKETFFRVAVDDKDYNLNQSVMIKGLTGKITPWFANLGEDADHDIHDIHDAHTSTIRDTGFEIKFNGGTKVLTYNNMDFPIKYEMAGAIAGLEVNEESKSVTFLLEYVVGGELTLRIPRTLIDAIDDNFVVFASASPQKQIDYDIISSTSDYYTLKMNLPENTRTLTIVGSKVVPEFGTLAILVLVSALFAVLIKTSNRFTSRFS</sequence>
<keyword evidence="2" id="KW-0472">Membrane</keyword>
<dbReference type="EMBL" id="CAJNAQ010000005">
    <property type="protein sequence ID" value="CAE6498373.1"/>
    <property type="molecule type" value="Genomic_DNA"/>
</dbReference>
<name>A0A812F3F8_9ARCH</name>
<organism evidence="3 4">
    <name type="scientific">Candidatus Nitrosotenuis uzonensis</name>
    <dbReference type="NCBI Taxonomy" id="1407055"/>
    <lineage>
        <taxon>Archaea</taxon>
        <taxon>Nitrososphaerota</taxon>
        <taxon>Candidatus Nitrosotenuis</taxon>
    </lineage>
</organism>
<evidence type="ECO:0008006" key="5">
    <source>
        <dbReference type="Google" id="ProtNLM"/>
    </source>
</evidence>
<evidence type="ECO:0000313" key="4">
    <source>
        <dbReference type="Proteomes" id="UP000655759"/>
    </source>
</evidence>
<dbReference type="Proteomes" id="UP000655759">
    <property type="component" value="Unassembled WGS sequence"/>
</dbReference>
<feature type="compositionally biased region" description="Basic and acidic residues" evidence="1">
    <location>
        <begin position="435"/>
        <end position="448"/>
    </location>
</feature>
<evidence type="ECO:0000313" key="3">
    <source>
        <dbReference type="EMBL" id="CAE6498373.1"/>
    </source>
</evidence>